<dbReference type="WBParaSite" id="TMUE_1000002903.1">
    <property type="protein sequence ID" value="TMUE_1000002903.1"/>
    <property type="gene ID" value="WBGene00292995"/>
</dbReference>
<proteinExistence type="predicted"/>
<accession>A0A5S6Q6U4</accession>
<evidence type="ECO:0000313" key="3">
    <source>
        <dbReference type="WBParaSite" id="TMUE_1000002903.1"/>
    </source>
</evidence>
<keyword evidence="1" id="KW-0472">Membrane</keyword>
<feature type="transmembrane region" description="Helical" evidence="1">
    <location>
        <begin position="65"/>
        <end position="91"/>
    </location>
</feature>
<evidence type="ECO:0000256" key="1">
    <source>
        <dbReference type="SAM" id="Phobius"/>
    </source>
</evidence>
<name>A0A5S6Q6U4_TRIMR</name>
<keyword evidence="1" id="KW-1133">Transmembrane helix</keyword>
<dbReference type="AlphaFoldDB" id="A0A5S6Q6U4"/>
<sequence length="127" mass="13803">MEERTTVRNLYVTMAMDFIAQGTFWLLLCGSFFLAAGMATALVGYRRTNDLTPDVASGKCPVLGNSWLTLAGPIMMALGTLFLIMACVGALEVKQRTIAIRQCAPTLPQRFDSLLKPKTVPTKTTGN</sequence>
<reference evidence="3" key="1">
    <citation type="submission" date="2019-12" db="UniProtKB">
        <authorList>
            <consortium name="WormBaseParasite"/>
        </authorList>
    </citation>
    <scope>IDENTIFICATION</scope>
</reference>
<keyword evidence="2" id="KW-1185">Reference proteome</keyword>
<organism evidence="2 3">
    <name type="scientific">Trichuris muris</name>
    <name type="common">Mouse whipworm</name>
    <dbReference type="NCBI Taxonomy" id="70415"/>
    <lineage>
        <taxon>Eukaryota</taxon>
        <taxon>Metazoa</taxon>
        <taxon>Ecdysozoa</taxon>
        <taxon>Nematoda</taxon>
        <taxon>Enoplea</taxon>
        <taxon>Dorylaimia</taxon>
        <taxon>Trichinellida</taxon>
        <taxon>Trichuridae</taxon>
        <taxon>Trichuris</taxon>
    </lineage>
</organism>
<feature type="transmembrane region" description="Helical" evidence="1">
    <location>
        <begin position="24"/>
        <end position="45"/>
    </location>
</feature>
<evidence type="ECO:0000313" key="2">
    <source>
        <dbReference type="Proteomes" id="UP000046395"/>
    </source>
</evidence>
<dbReference type="Proteomes" id="UP000046395">
    <property type="component" value="Unassembled WGS sequence"/>
</dbReference>
<keyword evidence="1" id="KW-0812">Transmembrane</keyword>
<protein>
    <submittedName>
        <fullName evidence="3">Transmembrane protein</fullName>
    </submittedName>
</protein>